<feature type="domain" description="AAA C-terminal" evidence="5">
    <location>
        <begin position="29"/>
        <end position="73"/>
    </location>
</feature>
<dbReference type="PANTHER" id="PTHR13779">
    <property type="entry name" value="WERNER HELICASE-INTERACTING PROTEIN 1 FAMILY MEMBER"/>
    <property type="match status" value="1"/>
</dbReference>
<dbReference type="FunFam" id="1.20.272.10:FF:000001">
    <property type="entry name" value="Putative AAA family ATPase"/>
    <property type="match status" value="1"/>
</dbReference>
<dbReference type="InterPro" id="IPR021886">
    <property type="entry name" value="MgsA_C"/>
</dbReference>
<dbReference type="SUPFAM" id="SSF48019">
    <property type="entry name" value="post-AAA+ oligomerization domain-like"/>
    <property type="match status" value="1"/>
</dbReference>
<dbReference type="EMBL" id="DUZY01000001">
    <property type="protein sequence ID" value="DAD23123.1"/>
    <property type="molecule type" value="Genomic_DNA"/>
</dbReference>
<dbReference type="Gene3D" id="1.20.272.10">
    <property type="match status" value="1"/>
</dbReference>
<accession>A0A822XTS3</accession>
<comment type="caution">
    <text evidence="6">The sequence shown here is derived from an EMBL/GenBank/DDBJ whole genome shotgun (WGS) entry which is preliminary data.</text>
</comment>
<organism evidence="6 7">
    <name type="scientific">Nelumbo nucifera</name>
    <name type="common">Sacred lotus</name>
    <dbReference type="NCBI Taxonomy" id="4432"/>
    <lineage>
        <taxon>Eukaryota</taxon>
        <taxon>Viridiplantae</taxon>
        <taxon>Streptophyta</taxon>
        <taxon>Embryophyta</taxon>
        <taxon>Tracheophyta</taxon>
        <taxon>Spermatophyta</taxon>
        <taxon>Magnoliopsida</taxon>
        <taxon>Proteales</taxon>
        <taxon>Nelumbonaceae</taxon>
        <taxon>Nelumbo</taxon>
    </lineage>
</organism>
<name>A0A822XTS3_NELNU</name>
<dbReference type="Pfam" id="PF12002">
    <property type="entry name" value="MgsA_C"/>
    <property type="match status" value="1"/>
</dbReference>
<keyword evidence="1" id="KW-0547">Nucleotide-binding</keyword>
<evidence type="ECO:0000256" key="3">
    <source>
        <dbReference type="SAM" id="MobiDB-lite"/>
    </source>
</evidence>
<gene>
    <name evidence="6" type="ORF">HUJ06_024586</name>
</gene>
<feature type="compositionally biased region" description="Polar residues" evidence="3">
    <location>
        <begin position="7"/>
        <end position="33"/>
    </location>
</feature>
<evidence type="ECO:0000259" key="4">
    <source>
        <dbReference type="Pfam" id="PF12002"/>
    </source>
</evidence>
<dbReference type="Proteomes" id="UP000607653">
    <property type="component" value="Unassembled WGS sequence"/>
</dbReference>
<keyword evidence="7" id="KW-1185">Reference proteome</keyword>
<evidence type="ECO:0000256" key="2">
    <source>
        <dbReference type="ARBA" id="ARBA00022840"/>
    </source>
</evidence>
<proteinExistence type="predicted"/>
<feature type="domain" description="MgsA AAA+ ATPase C-terminal" evidence="4">
    <location>
        <begin position="74"/>
        <end position="162"/>
    </location>
</feature>
<dbReference type="Pfam" id="PF16193">
    <property type="entry name" value="AAA_assoc_2"/>
    <property type="match status" value="1"/>
</dbReference>
<reference evidence="6 7" key="1">
    <citation type="journal article" date="2020" name="Mol. Biol. Evol.">
        <title>Distinct Expression and Methylation Patterns for Genes with Different Fates following a Single Whole-Genome Duplication in Flowering Plants.</title>
        <authorList>
            <person name="Shi T."/>
            <person name="Rahmani R.S."/>
            <person name="Gugger P.F."/>
            <person name="Wang M."/>
            <person name="Li H."/>
            <person name="Zhang Y."/>
            <person name="Li Z."/>
            <person name="Wang Q."/>
            <person name="Van de Peer Y."/>
            <person name="Marchal K."/>
            <person name="Chen J."/>
        </authorList>
    </citation>
    <scope>NUCLEOTIDE SEQUENCE [LARGE SCALE GENOMIC DNA]</scope>
    <source>
        <tissue evidence="6">Leaf</tissue>
    </source>
</reference>
<dbReference type="GO" id="GO:0006260">
    <property type="term" value="P:DNA replication"/>
    <property type="evidence" value="ECO:0007669"/>
    <property type="project" value="InterPro"/>
</dbReference>
<dbReference type="PANTHER" id="PTHR13779:SF7">
    <property type="entry name" value="ATPASE WRNIP1"/>
    <property type="match status" value="1"/>
</dbReference>
<evidence type="ECO:0000313" key="7">
    <source>
        <dbReference type="Proteomes" id="UP000607653"/>
    </source>
</evidence>
<dbReference type="AlphaFoldDB" id="A0A822XTS3"/>
<sequence>MFEGLSSDATSVMDTNGDTDSSSSRTAENGASSNVANATLDDVKEALQCKHLDYDWARDEHYNFISAPHKSMRGSDADAKIYWLARMLEGREQPVYIAWHLIRFASGNAGLANPSALNQAVPCYQACHFLGMPKCNVILAQCVAYFVLAPKSFAVYIAIKEA</sequence>
<dbReference type="InterPro" id="IPR008921">
    <property type="entry name" value="DNA_pol3_clamp-load_cplx_C"/>
</dbReference>
<evidence type="ECO:0000256" key="1">
    <source>
        <dbReference type="ARBA" id="ARBA00022741"/>
    </source>
</evidence>
<keyword evidence="2" id="KW-0067">ATP-binding</keyword>
<dbReference type="InterPro" id="IPR051314">
    <property type="entry name" value="AAA_ATPase_RarA/MGS1/WRNIP1"/>
</dbReference>
<evidence type="ECO:0000313" key="6">
    <source>
        <dbReference type="EMBL" id="DAD23123.1"/>
    </source>
</evidence>
<dbReference type="InterPro" id="IPR032423">
    <property type="entry name" value="AAA_assoc_2"/>
</dbReference>
<dbReference type="GO" id="GO:0003677">
    <property type="term" value="F:DNA binding"/>
    <property type="evidence" value="ECO:0007669"/>
    <property type="project" value="InterPro"/>
</dbReference>
<evidence type="ECO:0000259" key="5">
    <source>
        <dbReference type="Pfam" id="PF16193"/>
    </source>
</evidence>
<dbReference type="GO" id="GO:0005524">
    <property type="term" value="F:ATP binding"/>
    <property type="evidence" value="ECO:0007669"/>
    <property type="project" value="UniProtKB-KW"/>
</dbReference>
<feature type="region of interest" description="Disordered" evidence="3">
    <location>
        <begin position="1"/>
        <end position="33"/>
    </location>
</feature>
<protein>
    <submittedName>
        <fullName evidence="6">Uncharacterized protein</fullName>
    </submittedName>
</protein>